<dbReference type="InterPro" id="IPR003346">
    <property type="entry name" value="Transposase_20"/>
</dbReference>
<accession>A0ABS6CBX4</accession>
<evidence type="ECO:0000259" key="2">
    <source>
        <dbReference type="Pfam" id="PF02371"/>
    </source>
</evidence>
<dbReference type="EMBL" id="JAHLEM010000084">
    <property type="protein sequence ID" value="MBU3864394.1"/>
    <property type="molecule type" value="Genomic_DNA"/>
</dbReference>
<dbReference type="Proteomes" id="UP000720508">
    <property type="component" value="Unassembled WGS sequence"/>
</dbReference>
<dbReference type="InterPro" id="IPR047650">
    <property type="entry name" value="Transpos_IS110"/>
</dbReference>
<dbReference type="NCBIfam" id="NF033542">
    <property type="entry name" value="transpos_IS110"/>
    <property type="match status" value="1"/>
</dbReference>
<feature type="domain" description="Transposase IS110-like N-terminal" evidence="1">
    <location>
        <begin position="10"/>
        <end position="165"/>
    </location>
</feature>
<evidence type="ECO:0000313" key="3">
    <source>
        <dbReference type="EMBL" id="MBU3864394.1"/>
    </source>
</evidence>
<feature type="domain" description="Transposase IS116/IS110/IS902 C-terminal" evidence="2">
    <location>
        <begin position="274"/>
        <end position="359"/>
    </location>
</feature>
<dbReference type="RefSeq" id="WP_216341407.1">
    <property type="nucleotide sequence ID" value="NZ_JAHLEM010000084.1"/>
</dbReference>
<protein>
    <submittedName>
        <fullName evidence="3">IS110 family transposase</fullName>
    </submittedName>
</protein>
<gene>
    <name evidence="3" type="ORF">KN815_09975</name>
</gene>
<keyword evidence="4" id="KW-1185">Reference proteome</keyword>
<comment type="caution">
    <text evidence="3">The sequence shown here is derived from an EMBL/GenBank/DDBJ whole genome shotgun (WGS) entry which is preliminary data.</text>
</comment>
<proteinExistence type="predicted"/>
<reference evidence="3 4" key="1">
    <citation type="submission" date="2021-06" db="EMBL/GenBank/DDBJ databases">
        <authorList>
            <person name="Pan X."/>
        </authorList>
    </citation>
    <scope>NUCLEOTIDE SEQUENCE [LARGE SCALE GENOMIC DNA]</scope>
    <source>
        <strain evidence="3 4">4503</strain>
    </source>
</reference>
<dbReference type="Pfam" id="PF02371">
    <property type="entry name" value="Transposase_20"/>
    <property type="match status" value="1"/>
</dbReference>
<dbReference type="InterPro" id="IPR002525">
    <property type="entry name" value="Transp_IS110-like_N"/>
</dbReference>
<dbReference type="PANTHER" id="PTHR33055:SF3">
    <property type="entry name" value="PUTATIVE TRANSPOSASE FOR IS117-RELATED"/>
    <property type="match status" value="1"/>
</dbReference>
<evidence type="ECO:0000259" key="1">
    <source>
        <dbReference type="Pfam" id="PF01548"/>
    </source>
</evidence>
<organism evidence="3 4">
    <name type="scientific">Streptomyces niphimycinicus</name>
    <dbReference type="NCBI Taxonomy" id="2842201"/>
    <lineage>
        <taxon>Bacteria</taxon>
        <taxon>Bacillati</taxon>
        <taxon>Actinomycetota</taxon>
        <taxon>Actinomycetes</taxon>
        <taxon>Kitasatosporales</taxon>
        <taxon>Streptomycetaceae</taxon>
        <taxon>Streptomyces</taxon>
    </lineage>
</organism>
<dbReference type="PANTHER" id="PTHR33055">
    <property type="entry name" value="TRANSPOSASE FOR INSERTION SEQUENCE ELEMENT IS1111A"/>
    <property type="match status" value="1"/>
</dbReference>
<name>A0ABS6CBX4_9ACTN</name>
<sequence>MALPESAYYVGIDWGSAEHAVCVLTEAGRVKTEFTITHTATGFADLARRLARLGDAEAVPVAIERPDGRLVDLLLEAGHPVVPVKSNAIKVWRDAEVLSGAKSDPGDAMVIAEYLRLRHHKLSAARPFTGQTKALRTVVRTRDDVVRLREMATNMLSALLDAFWPGAKTLFADVESPIALDFLTRYPTPASATALGEKRMAAFCAKHSYSGRRSPADLVRRLRSAPAGVTGEAETEAGRDAVIALVTVLRTVGTVKKDLDRSVNAHLGQHPDGHIFASLPRAGQVNAAQILAEWGDSRTAYDGPDAIAAFAGVAPVTKASGRMRGVSYRWARNKRLRRAVTTFADNSRHESAWAADIYQRARARGRGLDHPHAVRVLARAWIRVIHRCWLNHEPYQPDRHGGLQRLTTPQPLAQAV</sequence>
<dbReference type="Pfam" id="PF01548">
    <property type="entry name" value="DEDD_Tnp_IS110"/>
    <property type="match status" value="1"/>
</dbReference>
<evidence type="ECO:0000313" key="4">
    <source>
        <dbReference type="Proteomes" id="UP000720508"/>
    </source>
</evidence>